<protein>
    <submittedName>
        <fullName evidence="1">Uncharacterized protein</fullName>
    </submittedName>
</protein>
<evidence type="ECO:0000313" key="2">
    <source>
        <dbReference type="Proteomes" id="UP001139035"/>
    </source>
</evidence>
<comment type="caution">
    <text evidence="1">The sequence shown here is derived from an EMBL/GenBank/DDBJ whole genome shotgun (WGS) entry which is preliminary data.</text>
</comment>
<dbReference type="Proteomes" id="UP001139035">
    <property type="component" value="Unassembled WGS sequence"/>
</dbReference>
<gene>
    <name evidence="1" type="ORF">LZD57_03220</name>
</gene>
<keyword evidence="2" id="KW-1185">Reference proteome</keyword>
<organism evidence="1 2">
    <name type="scientific">Jiella avicenniae</name>
    <dbReference type="NCBI Taxonomy" id="2907202"/>
    <lineage>
        <taxon>Bacteria</taxon>
        <taxon>Pseudomonadati</taxon>
        <taxon>Pseudomonadota</taxon>
        <taxon>Alphaproteobacteria</taxon>
        <taxon>Hyphomicrobiales</taxon>
        <taxon>Aurantimonadaceae</taxon>
        <taxon>Jiella</taxon>
    </lineage>
</organism>
<reference evidence="1" key="1">
    <citation type="submission" date="2022-01" db="EMBL/GenBank/DDBJ databases">
        <title>Jiella avicenniae sp. nov., a novel endophytic bacterium isolated from bark of Avicennia marina.</title>
        <authorList>
            <person name="Tuo L."/>
        </authorList>
    </citation>
    <scope>NUCLEOTIDE SEQUENCE</scope>
    <source>
        <strain evidence="1">CBK1P-4</strain>
    </source>
</reference>
<name>A0A9X1P0B0_9HYPH</name>
<accession>A0A9X1P0B0</accession>
<dbReference type="RefSeq" id="WP_233717682.1">
    <property type="nucleotide sequence ID" value="NZ_JAJUWU010000003.1"/>
</dbReference>
<dbReference type="AlphaFoldDB" id="A0A9X1P0B0"/>
<evidence type="ECO:0000313" key="1">
    <source>
        <dbReference type="EMBL" id="MCE7026991.1"/>
    </source>
</evidence>
<dbReference type="EMBL" id="JAJUWU010000003">
    <property type="protein sequence ID" value="MCE7026991.1"/>
    <property type="molecule type" value="Genomic_DNA"/>
</dbReference>
<proteinExistence type="predicted"/>
<sequence length="175" mass="18419">MQPFPRAASIHAANDTSISIYRALYPCAPMLPIVGGQSAVFDIHSSFSRALIERSRWGEDIGLTLDWTRMTFLRTIMAFTVAFGLAAEPAMAYEGGEDLTGGSVAGFGRDDSDAPVRVAAGDCSGAASRAARQTGGQVLSVSTQTQGGQTVCVVTVLVPGKGNQRPRKQTVTIKP</sequence>